<feature type="region of interest" description="Disordered" evidence="1">
    <location>
        <begin position="163"/>
        <end position="201"/>
    </location>
</feature>
<accession>A0A517LNI9</accession>
<gene>
    <name evidence="2" type="ORF">FKW77_002671</name>
</gene>
<protein>
    <recommendedName>
        <fullName evidence="4">ADF-H domain-containing protein</fullName>
    </recommendedName>
</protein>
<feature type="compositionally biased region" description="Low complexity" evidence="1">
    <location>
        <begin position="534"/>
        <end position="547"/>
    </location>
</feature>
<dbReference type="Proteomes" id="UP000316270">
    <property type="component" value="Chromosome 17"/>
</dbReference>
<feature type="compositionally biased region" description="Polar residues" evidence="1">
    <location>
        <begin position="548"/>
        <end position="557"/>
    </location>
</feature>
<dbReference type="OrthoDB" id="74412at2759"/>
<feature type="compositionally biased region" description="Low complexity" evidence="1">
    <location>
        <begin position="1140"/>
        <end position="1151"/>
    </location>
</feature>
<feature type="region of interest" description="Disordered" evidence="1">
    <location>
        <begin position="1030"/>
        <end position="1203"/>
    </location>
</feature>
<dbReference type="STRING" id="50376.A0A517LNI9"/>
<feature type="compositionally biased region" description="Polar residues" evidence="1">
    <location>
        <begin position="512"/>
        <end position="533"/>
    </location>
</feature>
<feature type="region of interest" description="Disordered" evidence="1">
    <location>
        <begin position="476"/>
        <end position="621"/>
    </location>
</feature>
<feature type="compositionally biased region" description="Low complexity" evidence="1">
    <location>
        <begin position="796"/>
        <end position="807"/>
    </location>
</feature>
<dbReference type="InterPro" id="IPR029006">
    <property type="entry name" value="ADF-H/Gelsolin-like_dom_sf"/>
</dbReference>
<dbReference type="EMBL" id="CP042201">
    <property type="protein sequence ID" value="QDS77205.1"/>
    <property type="molecule type" value="Genomic_DNA"/>
</dbReference>
<name>A0A517LNI9_9PEZI</name>
<feature type="region of interest" description="Disordered" evidence="1">
    <location>
        <begin position="877"/>
        <end position="1000"/>
    </location>
</feature>
<feature type="compositionally biased region" description="Basic and acidic residues" evidence="1">
    <location>
        <begin position="407"/>
        <end position="430"/>
    </location>
</feature>
<evidence type="ECO:0008006" key="4">
    <source>
        <dbReference type="Google" id="ProtNLM"/>
    </source>
</evidence>
<feature type="compositionally biased region" description="Low complexity" evidence="1">
    <location>
        <begin position="916"/>
        <end position="931"/>
    </location>
</feature>
<feature type="compositionally biased region" description="Polar residues" evidence="1">
    <location>
        <begin position="1174"/>
        <end position="1194"/>
    </location>
</feature>
<evidence type="ECO:0000313" key="3">
    <source>
        <dbReference type="Proteomes" id="UP000316270"/>
    </source>
</evidence>
<feature type="compositionally biased region" description="Polar residues" evidence="1">
    <location>
        <begin position="1030"/>
        <end position="1042"/>
    </location>
</feature>
<feature type="compositionally biased region" description="Low complexity" evidence="1">
    <location>
        <begin position="436"/>
        <end position="447"/>
    </location>
</feature>
<feature type="compositionally biased region" description="Polar residues" evidence="1">
    <location>
        <begin position="1111"/>
        <end position="1132"/>
    </location>
</feature>
<evidence type="ECO:0000313" key="2">
    <source>
        <dbReference type="EMBL" id="QDS77205.1"/>
    </source>
</evidence>
<proteinExistence type="predicted"/>
<feature type="compositionally biased region" description="Low complexity" evidence="1">
    <location>
        <begin position="582"/>
        <end position="597"/>
    </location>
</feature>
<feature type="compositionally biased region" description="Polar residues" evidence="1">
    <location>
        <begin position="1055"/>
        <end position="1064"/>
    </location>
</feature>
<evidence type="ECO:0000256" key="1">
    <source>
        <dbReference type="SAM" id="MobiDB-lite"/>
    </source>
</evidence>
<feature type="compositionally biased region" description="Basic and acidic residues" evidence="1">
    <location>
        <begin position="174"/>
        <end position="185"/>
    </location>
</feature>
<feature type="compositionally biased region" description="Polar residues" evidence="1">
    <location>
        <begin position="962"/>
        <end position="974"/>
    </location>
</feature>
<dbReference type="Gene3D" id="3.40.20.10">
    <property type="entry name" value="Severin"/>
    <property type="match status" value="1"/>
</dbReference>
<feature type="region of interest" description="Disordered" evidence="1">
    <location>
        <begin position="308"/>
        <end position="464"/>
    </location>
</feature>
<feature type="compositionally biased region" description="Polar residues" evidence="1">
    <location>
        <begin position="1084"/>
        <end position="1098"/>
    </location>
</feature>
<feature type="compositionally biased region" description="Basic and acidic residues" evidence="1">
    <location>
        <begin position="1100"/>
        <end position="1110"/>
    </location>
</feature>
<reference evidence="2 3" key="1">
    <citation type="submission" date="2019-07" db="EMBL/GenBank/DDBJ databases">
        <title>Finished genome of Venturia effusa.</title>
        <authorList>
            <person name="Young C.A."/>
            <person name="Cox M.P."/>
            <person name="Ganley A.R.D."/>
            <person name="David W.J."/>
        </authorList>
    </citation>
    <scope>NUCLEOTIDE SEQUENCE [LARGE SCALE GENOMIC DNA]</scope>
    <source>
        <strain evidence="3">albino</strain>
    </source>
</reference>
<keyword evidence="3" id="KW-1185">Reference proteome</keyword>
<feature type="compositionally biased region" description="Polar residues" evidence="1">
    <location>
        <begin position="892"/>
        <end position="903"/>
    </location>
</feature>
<organism evidence="2 3">
    <name type="scientific">Venturia effusa</name>
    <dbReference type="NCBI Taxonomy" id="50376"/>
    <lineage>
        <taxon>Eukaryota</taxon>
        <taxon>Fungi</taxon>
        <taxon>Dikarya</taxon>
        <taxon>Ascomycota</taxon>
        <taxon>Pezizomycotina</taxon>
        <taxon>Dothideomycetes</taxon>
        <taxon>Pleosporomycetidae</taxon>
        <taxon>Venturiales</taxon>
        <taxon>Venturiaceae</taxon>
        <taxon>Venturia</taxon>
    </lineage>
</organism>
<feature type="region of interest" description="Disordered" evidence="1">
    <location>
        <begin position="713"/>
        <end position="807"/>
    </location>
</feature>
<sequence>MSLSGLDTPAVDAAEKKVLQEKGSWFLLHYTSRDCIDVLALGAKGLAEMRDAAEDYYDGTRTTSSPTGPVYGMIDFRRRKILIKLVPDGTSRLVQARVQVHWNSITSRFSSHDTILESTSTKEFNEAGFLAHIELHSGRSSAGSASKRLHLSGISEEDFEVAPSFAEQKSGNLESKDASRPEETKSQGLLVPVDDDSSHPSRISNLVTAAAATSAALQESLATSSQAIAAPNFSISPKKSLERPMTADRSNGDSESMYLVNISSANTCPPTLDLSGRRFSTASVRPSTSDTYSRSLYDYDMLYKPKVKLGPRPLQDRRPPSSKGSAVATLPAGLRSSRMGLSTDRPNSRDSTSARPKSRDSQRSVYKVPPPPPIPESSPFIPVGRPSSSGASVKSLPATLPKSPTMSREKQRLMKFREMYREKEKEKEKASMGSSRAQRAYAANKKAALAEEADNEAEGKDQNVLNVSKEIEQIVMPILPAKSSDKSKINAGGSRRKQAIPMTPSEELPRTSGESSTATSGIENASSPISAVDSSARAASTRPTSVSDSSDLGNWQGSAGGMTEVTRPLTAEKPLLEEDAQSTTTSSTTSTGNSTSTVKADETHKDLLPERMLSSSSVLTASERRQMRRALVSLSITVPTDPSNLSDAHQSDSEAEVSYDEEFMDELDNAVVVEAKSMLVSKSPITPFFTRRPNALISDVTVPMSMPIVAGCSPLPSPTVINVEKTPTGSPGRAPGKSQVAGSSDSAVSEMDLAPNLSDHETSTSPSTESGKTAVAERSIKTEAEQDGDDLEAHDLSGSTTSLPLRSTSSTLLSKANRTPSFTLLSPSLPSVSPMPRSPAGSFLNSIHQQKEEAIVVSKRGRLGSGVASKIADLQRSFSRGASSRDAASLPLPSNRSFSNTKNPLHAQRAGSFAESSQSSTPPRSSSSNFNPPNPVREASSVRGRALSKESLGSLDSRETKMSTPTRNHSSGSNGPHRLDHRRLSIYDSPPSPTVEFNGRDTIQVKATIVRADGPHARPDSQQLVESPLVVTQSNGNSSSPAPSEALPVTAVPAKNQSPTGNSKGNKHSRQRSSITAAFRGHKSSSTVTLAETVSSQGLGEHEISNKRQSVDLSRSWRTLSRRASGQHSRSPSAARIEKPAASYSRSPSARGSDRQPMSSTPATNGEHRPSVGRSMSVSSIDSAATTDTQQTGNESKKKGNRASRLMKRMSNGMSSIASVTRAQLGTLNEVENNKRASVVEEKEENQRGAGWKATEVGDLNVQFPDTLLWKHRHIHIDANGFLVMRPFQENSHNPAAATNADKKLERRYHISHFYPPFAPDMERMEMPFSVVLDFSEDAEGGFNGGCLQVAAQSGPEQVQVLHVLTAAHRAWTN</sequence>
<feature type="compositionally biased region" description="Basic and acidic residues" evidence="1">
    <location>
        <begin position="599"/>
        <end position="609"/>
    </location>
</feature>
<dbReference type="SUPFAM" id="SSF55753">
    <property type="entry name" value="Actin depolymerizing proteins"/>
    <property type="match status" value="1"/>
</dbReference>